<dbReference type="AlphaFoldDB" id="A0A382HM82"/>
<dbReference type="Pfam" id="PF20208">
    <property type="entry name" value="ARPP-1"/>
    <property type="match status" value="1"/>
</dbReference>
<feature type="domain" description="ARG and Rhodanese-Phosphatase-superfamily-associated" evidence="1">
    <location>
        <begin position="10"/>
        <end position="296"/>
    </location>
</feature>
<dbReference type="InterPro" id="IPR046699">
    <property type="entry name" value="ARPP-1"/>
</dbReference>
<proteinExistence type="predicted"/>
<reference evidence="2" key="1">
    <citation type="submission" date="2018-05" db="EMBL/GenBank/DDBJ databases">
        <authorList>
            <person name="Lanie J.A."/>
            <person name="Ng W.-L."/>
            <person name="Kazmierczak K.M."/>
            <person name="Andrzejewski T.M."/>
            <person name="Davidsen T.M."/>
            <person name="Wayne K.J."/>
            <person name="Tettelin H."/>
            <person name="Glass J.I."/>
            <person name="Rusch D."/>
            <person name="Podicherti R."/>
            <person name="Tsui H.-C.T."/>
            <person name="Winkler M.E."/>
        </authorList>
    </citation>
    <scope>NUCLEOTIDE SEQUENCE</scope>
</reference>
<evidence type="ECO:0000313" key="2">
    <source>
        <dbReference type="EMBL" id="SVB87783.1"/>
    </source>
</evidence>
<sequence length="299" mass="31797">MTIPNLETAAVGRPITRLGISLFPVYLTANQLPEIATGPSAGIVLDELPAASVPQLVVTNPTEQPILLVEGEQFVGGRQNRTINVSVLVPSQATVEIPVSCLERGRWGHYRGFERGETFTSRRVRRVKQHAVASSMAMAGSRHGDQSAVWGAVARELDDLNVQAATSAMADADVTFHRDQNRLAAVQELAGLGPLPDQCGVVIAHGPRVVAAEIFGAPHLLTPHWPALIRSHLLEHATDTGRTSATGALRLLGRFGTAESTDSPGIGLGIERHVRGQRVTGQALTLESAIVHASAFRPA</sequence>
<protein>
    <recommendedName>
        <fullName evidence="1">ARG and Rhodanese-Phosphatase-superfamily-associated domain-containing protein</fullName>
    </recommendedName>
</protein>
<dbReference type="EMBL" id="UINC01061815">
    <property type="protein sequence ID" value="SVB87783.1"/>
    <property type="molecule type" value="Genomic_DNA"/>
</dbReference>
<name>A0A382HM82_9ZZZZ</name>
<accession>A0A382HM82</accession>
<organism evidence="2">
    <name type="scientific">marine metagenome</name>
    <dbReference type="NCBI Taxonomy" id="408172"/>
    <lineage>
        <taxon>unclassified sequences</taxon>
        <taxon>metagenomes</taxon>
        <taxon>ecological metagenomes</taxon>
    </lineage>
</organism>
<gene>
    <name evidence="2" type="ORF">METZ01_LOCUS240637</name>
</gene>
<evidence type="ECO:0000259" key="1">
    <source>
        <dbReference type="Pfam" id="PF20208"/>
    </source>
</evidence>